<dbReference type="Pfam" id="PF12867">
    <property type="entry name" value="DinB_2"/>
    <property type="match status" value="1"/>
</dbReference>
<organism evidence="2 3">
    <name type="scientific">Flavobacterium beibuense F44-8</name>
    <dbReference type="NCBI Taxonomy" id="1406840"/>
    <lineage>
        <taxon>Bacteria</taxon>
        <taxon>Pseudomonadati</taxon>
        <taxon>Bacteroidota</taxon>
        <taxon>Flavobacteriia</taxon>
        <taxon>Flavobacteriales</taxon>
        <taxon>Flavobacteriaceae</taxon>
        <taxon>Flavobacterium</taxon>
    </lineage>
</organism>
<dbReference type="Proteomes" id="UP000030129">
    <property type="component" value="Unassembled WGS sequence"/>
</dbReference>
<accession>A0A0A2LNT9</accession>
<evidence type="ECO:0000313" key="2">
    <source>
        <dbReference type="EMBL" id="KGO81952.1"/>
    </source>
</evidence>
<sequence length="180" mass="21014">MITKPETNEYPPRLEMYIGLTKENGLIQLMRQDRKQTYNFFKNISPDIANYRYAEGKWTIKQVLMHINYVERIMQYRALAASRGDNQTPFGFTNHEAYIKNAEVERHDIDELLEEFNVIRNYSIEFFSGLTEKQLQLCLGSGEDAVSARAVGYALIGHARHHMNIINERYLNTIAEYNAI</sequence>
<gene>
    <name evidence="2" type="ORF">Q763_06700</name>
</gene>
<dbReference type="eggNOG" id="COG2318">
    <property type="taxonomic scope" value="Bacteria"/>
</dbReference>
<dbReference type="EMBL" id="JRLV01000006">
    <property type="protein sequence ID" value="KGO81952.1"/>
    <property type="molecule type" value="Genomic_DNA"/>
</dbReference>
<dbReference type="SUPFAM" id="SSF109854">
    <property type="entry name" value="DinB/YfiT-like putative metalloenzymes"/>
    <property type="match status" value="1"/>
</dbReference>
<dbReference type="AlphaFoldDB" id="A0A0A2LNT9"/>
<name>A0A0A2LNT9_9FLAO</name>
<dbReference type="Gene3D" id="1.20.120.450">
    <property type="entry name" value="dinb family like domain"/>
    <property type="match status" value="1"/>
</dbReference>
<reference evidence="2 3" key="1">
    <citation type="submission" date="2013-09" db="EMBL/GenBank/DDBJ databases">
        <authorList>
            <person name="Zeng Z."/>
            <person name="Chen C."/>
        </authorList>
    </citation>
    <scope>NUCLEOTIDE SEQUENCE [LARGE SCALE GENOMIC DNA]</scope>
    <source>
        <strain evidence="2 3">F44-8</strain>
    </source>
</reference>
<dbReference type="InterPro" id="IPR024775">
    <property type="entry name" value="DinB-like"/>
</dbReference>
<evidence type="ECO:0000259" key="1">
    <source>
        <dbReference type="Pfam" id="PF12867"/>
    </source>
</evidence>
<evidence type="ECO:0000313" key="3">
    <source>
        <dbReference type="Proteomes" id="UP000030129"/>
    </source>
</evidence>
<dbReference type="RefSeq" id="WP_035132431.1">
    <property type="nucleotide sequence ID" value="NZ_JRLV01000006.1"/>
</dbReference>
<dbReference type="InterPro" id="IPR034660">
    <property type="entry name" value="DinB/YfiT-like"/>
</dbReference>
<feature type="domain" description="DinB-like" evidence="1">
    <location>
        <begin position="31"/>
        <end position="166"/>
    </location>
</feature>
<dbReference type="STRING" id="1406840.Q763_06700"/>
<comment type="caution">
    <text evidence="2">The sequence shown here is derived from an EMBL/GenBank/DDBJ whole genome shotgun (WGS) entry which is preliminary data.</text>
</comment>
<protein>
    <recommendedName>
        <fullName evidence="1">DinB-like domain-containing protein</fullName>
    </recommendedName>
</protein>
<keyword evidence="3" id="KW-1185">Reference proteome</keyword>
<proteinExistence type="predicted"/>